<evidence type="ECO:0000313" key="2">
    <source>
        <dbReference type="Proteomes" id="UP000279962"/>
    </source>
</evidence>
<protein>
    <submittedName>
        <fullName evidence="1">Acyl-CoA thioesterase</fullName>
    </submittedName>
</protein>
<dbReference type="AlphaFoldDB" id="A0A3G2T2I4"/>
<dbReference type="EMBL" id="CP033133">
    <property type="protein sequence ID" value="AYO54182.1"/>
    <property type="molecule type" value="Genomic_DNA"/>
</dbReference>
<organism evidence="1 2">
    <name type="scientific">Acinetobacter wuhouensis</name>
    <dbReference type="NCBI Taxonomy" id="1879050"/>
    <lineage>
        <taxon>Bacteria</taxon>
        <taxon>Pseudomonadati</taxon>
        <taxon>Pseudomonadota</taxon>
        <taxon>Gammaproteobacteria</taxon>
        <taxon>Moraxellales</taxon>
        <taxon>Moraxellaceae</taxon>
        <taxon>Acinetobacter</taxon>
    </lineage>
</organism>
<sequence>MKRPRKKSEIPLTNWTTDQDCYLIEHSSMSIDELINNLPYSKDEIIARKEVLGLIRRAIQMKKRA</sequence>
<reference evidence="1 2" key="1">
    <citation type="submission" date="2018-10" db="EMBL/GenBank/DDBJ databases">
        <title>The complete genome of Acinetobacter wuhouensis strain WCHAW010062.</title>
        <authorList>
            <person name="Hu Y."/>
            <person name="Long H."/>
            <person name="Feng Y."/>
            <person name="Zong Z."/>
        </authorList>
    </citation>
    <scope>NUCLEOTIDE SEQUENCE [LARGE SCALE GENOMIC DNA]</scope>
    <source>
        <strain evidence="1 2">WCHAW010062</strain>
    </source>
</reference>
<evidence type="ECO:0000313" key="1">
    <source>
        <dbReference type="EMBL" id="AYO54182.1"/>
    </source>
</evidence>
<dbReference type="RefSeq" id="WP_087554177.1">
    <property type="nucleotide sequence ID" value="NZ_CP033133.1"/>
</dbReference>
<proteinExistence type="predicted"/>
<name>A0A3G2T2I4_9GAMM</name>
<accession>A0A3G2T2I4</accession>
<dbReference type="Proteomes" id="UP000279962">
    <property type="component" value="Chromosome"/>
</dbReference>
<gene>
    <name evidence="1" type="ORF">CDG68_11280</name>
</gene>